<evidence type="ECO:0000313" key="1">
    <source>
        <dbReference type="EMBL" id="KAK3751132.1"/>
    </source>
</evidence>
<comment type="caution">
    <text evidence="1">The sequence shown here is derived from an EMBL/GenBank/DDBJ whole genome shotgun (WGS) entry which is preliminary data.</text>
</comment>
<proteinExistence type="predicted"/>
<accession>A0AAE1D1C5</accession>
<dbReference type="AlphaFoldDB" id="A0AAE1D1C5"/>
<name>A0AAE1D1C5_9GAST</name>
<organism evidence="1 2">
    <name type="scientific">Elysia crispata</name>
    <name type="common">lettuce slug</name>
    <dbReference type="NCBI Taxonomy" id="231223"/>
    <lineage>
        <taxon>Eukaryota</taxon>
        <taxon>Metazoa</taxon>
        <taxon>Spiralia</taxon>
        <taxon>Lophotrochozoa</taxon>
        <taxon>Mollusca</taxon>
        <taxon>Gastropoda</taxon>
        <taxon>Heterobranchia</taxon>
        <taxon>Euthyneura</taxon>
        <taxon>Panpulmonata</taxon>
        <taxon>Sacoglossa</taxon>
        <taxon>Placobranchoidea</taxon>
        <taxon>Plakobranchidae</taxon>
        <taxon>Elysia</taxon>
    </lineage>
</organism>
<evidence type="ECO:0000313" key="2">
    <source>
        <dbReference type="Proteomes" id="UP001283361"/>
    </source>
</evidence>
<keyword evidence="2" id="KW-1185">Reference proteome</keyword>
<sequence length="88" mass="10137">MLSSVSLRFMEDKTRLYNEKLRSASAGEHVEKAYGMPVERDQEHDLHGLKKKTSQIIVPSNVLSHLSETRNMICRRVKNKKPSDHCSQ</sequence>
<reference evidence="1" key="1">
    <citation type="journal article" date="2023" name="G3 (Bethesda)">
        <title>A reference genome for the long-term kleptoplast-retaining sea slug Elysia crispata morphotype clarki.</title>
        <authorList>
            <person name="Eastman K.E."/>
            <person name="Pendleton A.L."/>
            <person name="Shaikh M.A."/>
            <person name="Suttiyut T."/>
            <person name="Ogas R."/>
            <person name="Tomko P."/>
            <person name="Gavelis G."/>
            <person name="Widhalm J.R."/>
            <person name="Wisecaver J.H."/>
        </authorList>
    </citation>
    <scope>NUCLEOTIDE SEQUENCE</scope>
    <source>
        <strain evidence="1">ECLA1</strain>
    </source>
</reference>
<dbReference type="Proteomes" id="UP001283361">
    <property type="component" value="Unassembled WGS sequence"/>
</dbReference>
<dbReference type="EMBL" id="JAWDGP010005837">
    <property type="protein sequence ID" value="KAK3751132.1"/>
    <property type="molecule type" value="Genomic_DNA"/>
</dbReference>
<gene>
    <name evidence="1" type="ORF">RRG08_039137</name>
</gene>
<protein>
    <submittedName>
        <fullName evidence="1">Uncharacterized protein</fullName>
    </submittedName>
</protein>